<keyword evidence="1" id="KW-0472">Membrane</keyword>
<feature type="transmembrane region" description="Helical" evidence="1">
    <location>
        <begin position="27"/>
        <end position="48"/>
    </location>
</feature>
<accession>A0ABZ3E8Y1</accession>
<reference evidence="2 3" key="1">
    <citation type="submission" date="2024-04" db="EMBL/GenBank/DDBJ databases">
        <title>Marinobacter sp. SBY-1.</title>
        <authorList>
            <person name="Pan C."/>
        </authorList>
    </citation>
    <scope>NUCLEOTIDE SEQUENCE [LARGE SCALE GENOMIC DNA]</scope>
    <source>
        <strain evidence="2 3">SBY-1</strain>
        <plasmid evidence="2 3">unnamed2</plasmid>
    </source>
</reference>
<protein>
    <submittedName>
        <fullName evidence="2">Uncharacterized protein</fullName>
    </submittedName>
</protein>
<sequence>MSDYFLTKRQVKSLLADGPLNTFSARLAFLIPVILFAVCATAVTFFGVRYTFSQLLAGVGVLLIAASCLPFAFQKPKNSQR</sequence>
<dbReference type="Proteomes" id="UP001445268">
    <property type="component" value="Plasmid unnamed2"/>
</dbReference>
<evidence type="ECO:0000256" key="1">
    <source>
        <dbReference type="SAM" id="Phobius"/>
    </source>
</evidence>
<evidence type="ECO:0000313" key="2">
    <source>
        <dbReference type="EMBL" id="XAF56142.1"/>
    </source>
</evidence>
<keyword evidence="1" id="KW-1133">Transmembrane helix</keyword>
<keyword evidence="2" id="KW-0614">Plasmid</keyword>
<dbReference type="EMBL" id="CP152382">
    <property type="protein sequence ID" value="XAF56142.1"/>
    <property type="molecule type" value="Genomic_DNA"/>
</dbReference>
<geneLocation type="plasmid" evidence="2 3">
    <name>unnamed2</name>
</geneLocation>
<feature type="transmembrane region" description="Helical" evidence="1">
    <location>
        <begin position="54"/>
        <end position="73"/>
    </location>
</feature>
<name>A0ABZ3E8Y1_9GAMM</name>
<keyword evidence="1" id="KW-0812">Transmembrane</keyword>
<gene>
    <name evidence="2" type="ORF">AAGT77_20525</name>
</gene>
<keyword evidence="3" id="KW-1185">Reference proteome</keyword>
<organism evidence="2 3">
    <name type="scientific">Marinobacter alkaliphilus</name>
    <dbReference type="NCBI Taxonomy" id="254719"/>
    <lineage>
        <taxon>Bacteria</taxon>
        <taxon>Pseudomonadati</taxon>
        <taxon>Pseudomonadota</taxon>
        <taxon>Gammaproteobacteria</taxon>
        <taxon>Pseudomonadales</taxon>
        <taxon>Marinobacteraceae</taxon>
        <taxon>Marinobacter</taxon>
    </lineage>
</organism>
<dbReference type="RefSeq" id="WP_342632690.1">
    <property type="nucleotide sequence ID" value="NZ_CP152382.1"/>
</dbReference>
<proteinExistence type="predicted"/>
<evidence type="ECO:0000313" key="3">
    <source>
        <dbReference type="Proteomes" id="UP001445268"/>
    </source>
</evidence>